<dbReference type="EMBL" id="SJPY01000010">
    <property type="protein sequence ID" value="TWU35306.1"/>
    <property type="molecule type" value="Genomic_DNA"/>
</dbReference>
<dbReference type="Gene3D" id="3.10.580.10">
    <property type="entry name" value="CBS-domain"/>
    <property type="match status" value="1"/>
</dbReference>
<feature type="transmembrane region" description="Helical" evidence="14">
    <location>
        <begin position="12"/>
        <end position="31"/>
    </location>
</feature>
<keyword evidence="4 14" id="KW-0645">Protease</keyword>
<evidence type="ECO:0000256" key="7">
    <source>
        <dbReference type="ARBA" id="ARBA00022737"/>
    </source>
</evidence>
<evidence type="ECO:0000256" key="10">
    <source>
        <dbReference type="ARBA" id="ARBA00022989"/>
    </source>
</evidence>
<dbReference type="InterPro" id="IPR046342">
    <property type="entry name" value="CBS_dom_sf"/>
</dbReference>
<reference evidence="19 20" key="1">
    <citation type="submission" date="2019-02" db="EMBL/GenBank/DDBJ databases">
        <title>Deep-cultivation of Planctomycetes and their phenomic and genomic characterization uncovers novel biology.</title>
        <authorList>
            <person name="Wiegand S."/>
            <person name="Jogler M."/>
            <person name="Boedeker C."/>
            <person name="Pinto D."/>
            <person name="Vollmers J."/>
            <person name="Rivas-Marin E."/>
            <person name="Kohn T."/>
            <person name="Peeters S.H."/>
            <person name="Heuer A."/>
            <person name="Rast P."/>
            <person name="Oberbeckmann S."/>
            <person name="Bunk B."/>
            <person name="Jeske O."/>
            <person name="Meyerdierks A."/>
            <person name="Storesund J.E."/>
            <person name="Kallscheuer N."/>
            <person name="Luecker S."/>
            <person name="Lage O.M."/>
            <person name="Pohl T."/>
            <person name="Merkel B.J."/>
            <person name="Hornburger P."/>
            <person name="Mueller R.-W."/>
            <person name="Bruemmer F."/>
            <person name="Labrenz M."/>
            <person name="Spormann A.M."/>
            <person name="Op Den Camp H."/>
            <person name="Overmann J."/>
            <person name="Amann R."/>
            <person name="Jetten M.S.M."/>
            <person name="Mascher T."/>
            <person name="Medema M.H."/>
            <person name="Devos D.P."/>
            <person name="Kaster A.-K."/>
            <person name="Ovreas L."/>
            <person name="Rohde M."/>
            <person name="Galperin M.Y."/>
            <person name="Jogler C."/>
        </authorList>
    </citation>
    <scope>NUCLEOTIDE SEQUENCE [LARGE SCALE GENOMIC DNA]</scope>
    <source>
        <strain evidence="19 20">Q31b</strain>
    </source>
</reference>
<dbReference type="GO" id="GO:0046872">
    <property type="term" value="F:metal ion binding"/>
    <property type="evidence" value="ECO:0007669"/>
    <property type="project" value="UniProtKB-UniRule"/>
</dbReference>
<evidence type="ECO:0000256" key="2">
    <source>
        <dbReference type="ARBA" id="ARBA00007931"/>
    </source>
</evidence>
<keyword evidence="8 14" id="KW-0378">Hydrolase</keyword>
<comment type="subcellular location">
    <subcellularLocation>
        <location evidence="1 14">Cell membrane</location>
        <topology evidence="1 14">Multi-pass membrane protein</topology>
    </subcellularLocation>
</comment>
<dbReference type="SMART" id="SM00116">
    <property type="entry name" value="CBS"/>
    <property type="match status" value="2"/>
</dbReference>
<dbReference type="Pfam" id="PF00571">
    <property type="entry name" value="CBS"/>
    <property type="match status" value="1"/>
</dbReference>
<comment type="similarity">
    <text evidence="2 14">Belongs to the peptidase M50B family.</text>
</comment>
<dbReference type="GO" id="GO:0006508">
    <property type="term" value="P:proteolysis"/>
    <property type="evidence" value="ECO:0007669"/>
    <property type="project" value="UniProtKB-KW"/>
</dbReference>
<feature type="transmembrane region" description="Helical" evidence="14">
    <location>
        <begin position="37"/>
        <end position="58"/>
    </location>
</feature>
<dbReference type="OrthoDB" id="9800627at2"/>
<name>A0A5C6DK49_9BACT</name>
<gene>
    <name evidence="19" type="primary">rip3_2</name>
    <name evidence="19" type="ORF">Q31b_54020</name>
</gene>
<accession>A0A5C6DK49</accession>
<dbReference type="InterPro" id="IPR000644">
    <property type="entry name" value="CBS_dom"/>
</dbReference>
<feature type="binding site" evidence="16">
    <location>
        <position position="58"/>
    </location>
    <ligand>
        <name>Zn(2+)</name>
        <dbReference type="ChEBI" id="CHEBI:29105"/>
        <note>catalytic</note>
    </ligand>
</feature>
<dbReference type="SUPFAM" id="SSF54631">
    <property type="entry name" value="CBS-domain pair"/>
    <property type="match status" value="1"/>
</dbReference>
<feature type="binding site" evidence="16">
    <location>
        <position position="62"/>
    </location>
    <ligand>
        <name>Zn(2+)</name>
        <dbReference type="ChEBI" id="CHEBI:29105"/>
        <note>catalytic</note>
    </ligand>
</feature>
<dbReference type="Pfam" id="PF02163">
    <property type="entry name" value="Peptidase_M50"/>
    <property type="match status" value="1"/>
</dbReference>
<evidence type="ECO:0000256" key="12">
    <source>
        <dbReference type="ARBA" id="ARBA00023122"/>
    </source>
</evidence>
<dbReference type="AlphaFoldDB" id="A0A5C6DK49"/>
<feature type="binding site" evidence="16">
    <location>
        <position position="179"/>
    </location>
    <ligand>
        <name>Zn(2+)</name>
        <dbReference type="ChEBI" id="CHEBI:29105"/>
        <note>catalytic</note>
    </ligand>
</feature>
<dbReference type="PROSITE" id="PS51371">
    <property type="entry name" value="CBS"/>
    <property type="match status" value="1"/>
</dbReference>
<keyword evidence="12 17" id="KW-0129">CBS domain</keyword>
<evidence type="ECO:0000256" key="3">
    <source>
        <dbReference type="ARBA" id="ARBA00022475"/>
    </source>
</evidence>
<protein>
    <recommendedName>
        <fullName evidence="14">Zinc metalloprotease</fullName>
    </recommendedName>
</protein>
<feature type="transmembrane region" description="Helical" evidence="14">
    <location>
        <begin position="148"/>
        <end position="172"/>
    </location>
</feature>
<evidence type="ECO:0000256" key="1">
    <source>
        <dbReference type="ARBA" id="ARBA00004651"/>
    </source>
</evidence>
<evidence type="ECO:0000256" key="5">
    <source>
        <dbReference type="ARBA" id="ARBA00022692"/>
    </source>
</evidence>
<comment type="caution">
    <text evidence="19">The sequence shown here is derived from an EMBL/GenBank/DDBJ whole genome shotgun (WGS) entry which is preliminary data.</text>
</comment>
<evidence type="ECO:0000313" key="19">
    <source>
        <dbReference type="EMBL" id="TWU35306.1"/>
    </source>
</evidence>
<evidence type="ECO:0000256" key="8">
    <source>
        <dbReference type="ARBA" id="ARBA00022801"/>
    </source>
</evidence>
<sequence>MFERRIKLGKFLGIGVYVHWTFALLVAYVAFSAKEDGLGGILFGISLLFGVFLCVTLHEYGHALAARRFGIPTLDITLLPIGGVARLERMPRIAWQELVVAVAGPAVNVVIGSLLLVGIYLFGAGGYLVSLLGLPTDEATFNEANRLFGAPSIFGFTLQMLGVNIMLVLFNLVPAFPMDGGRVLRSLLAMVTTYRTATFVASRIGLGCAVLMATFAIFSGAYMLLFIAMFIAYAGLAEARQVDLMESVEGLLVEDCMIQYPTSIPMDMTLSELAGRWQTAMCSSLPVVAPSGVVVGVVKLKEIISAIDSGVAPSTTAGQLANHDVPVARIDSELKQVITGQTGRDRQIPVVDQGGRLIGMLDLDSVLLRATIAKHLAQSTYSPDRFDAIT</sequence>
<feature type="transmembrane region" description="Helical" evidence="14">
    <location>
        <begin position="210"/>
        <end position="236"/>
    </location>
</feature>
<evidence type="ECO:0000313" key="20">
    <source>
        <dbReference type="Proteomes" id="UP000315471"/>
    </source>
</evidence>
<evidence type="ECO:0000256" key="15">
    <source>
        <dbReference type="PIRSR" id="PIRSR006404-1"/>
    </source>
</evidence>
<evidence type="ECO:0000256" key="13">
    <source>
        <dbReference type="ARBA" id="ARBA00023136"/>
    </source>
</evidence>
<evidence type="ECO:0000256" key="17">
    <source>
        <dbReference type="PROSITE-ProRule" id="PRU00703"/>
    </source>
</evidence>
<keyword evidence="11 14" id="KW-0482">Metalloprotease</keyword>
<dbReference type="InterPro" id="IPR016483">
    <property type="entry name" value="UCP006404_Pept_M50_CBS"/>
</dbReference>
<evidence type="ECO:0000259" key="18">
    <source>
        <dbReference type="PROSITE" id="PS51371"/>
    </source>
</evidence>
<evidence type="ECO:0000256" key="16">
    <source>
        <dbReference type="PIRSR" id="PIRSR006404-2"/>
    </source>
</evidence>
<evidence type="ECO:0000256" key="14">
    <source>
        <dbReference type="PIRNR" id="PIRNR006404"/>
    </source>
</evidence>
<feature type="domain" description="CBS" evidence="18">
    <location>
        <begin position="257"/>
        <end position="314"/>
    </location>
</feature>
<feature type="active site" evidence="15">
    <location>
        <position position="59"/>
    </location>
</feature>
<evidence type="ECO:0000256" key="4">
    <source>
        <dbReference type="ARBA" id="ARBA00022670"/>
    </source>
</evidence>
<keyword evidence="7" id="KW-0677">Repeat</keyword>
<comment type="cofactor">
    <cofactor evidence="14 16">
        <name>Zn(2+)</name>
        <dbReference type="ChEBI" id="CHEBI:29105"/>
    </cofactor>
    <text evidence="14 16">Binds 1 zinc ion per subunit.</text>
</comment>
<keyword evidence="6 14" id="KW-0479">Metal-binding</keyword>
<dbReference type="Proteomes" id="UP000315471">
    <property type="component" value="Unassembled WGS sequence"/>
</dbReference>
<evidence type="ECO:0000256" key="9">
    <source>
        <dbReference type="ARBA" id="ARBA00022833"/>
    </source>
</evidence>
<dbReference type="PANTHER" id="PTHR39188">
    <property type="entry name" value="MEMBRANE-ASSOCIATED ZINC METALLOPROTEASE M50B"/>
    <property type="match status" value="1"/>
</dbReference>
<dbReference type="GO" id="GO:0008237">
    <property type="term" value="F:metallopeptidase activity"/>
    <property type="evidence" value="ECO:0007669"/>
    <property type="project" value="UniProtKB-UniRule"/>
</dbReference>
<dbReference type="GO" id="GO:0005886">
    <property type="term" value="C:plasma membrane"/>
    <property type="evidence" value="ECO:0007669"/>
    <property type="project" value="UniProtKB-SubCell"/>
</dbReference>
<dbReference type="PIRSF" id="PIRSF006404">
    <property type="entry name" value="UCP006404_Pept_M50_CBS"/>
    <property type="match status" value="1"/>
</dbReference>
<keyword evidence="10 14" id="KW-1133">Transmembrane helix</keyword>
<keyword evidence="9 14" id="KW-0862">Zinc</keyword>
<dbReference type="InterPro" id="IPR008915">
    <property type="entry name" value="Peptidase_M50"/>
</dbReference>
<keyword evidence="5 14" id="KW-0812">Transmembrane</keyword>
<evidence type="ECO:0000256" key="11">
    <source>
        <dbReference type="ARBA" id="ARBA00023049"/>
    </source>
</evidence>
<organism evidence="19 20">
    <name type="scientific">Novipirellula aureliae</name>
    <dbReference type="NCBI Taxonomy" id="2527966"/>
    <lineage>
        <taxon>Bacteria</taxon>
        <taxon>Pseudomonadati</taxon>
        <taxon>Planctomycetota</taxon>
        <taxon>Planctomycetia</taxon>
        <taxon>Pirellulales</taxon>
        <taxon>Pirellulaceae</taxon>
        <taxon>Novipirellula</taxon>
    </lineage>
</organism>
<keyword evidence="13 14" id="KW-0472">Membrane</keyword>
<dbReference type="CDD" id="cd06164">
    <property type="entry name" value="S2P-M50_SpoIVFB_CBS"/>
    <property type="match status" value="1"/>
</dbReference>
<evidence type="ECO:0000256" key="6">
    <source>
        <dbReference type="ARBA" id="ARBA00022723"/>
    </source>
</evidence>
<keyword evidence="3 14" id="KW-1003">Cell membrane</keyword>
<feature type="transmembrane region" description="Helical" evidence="14">
    <location>
        <begin position="98"/>
        <end position="128"/>
    </location>
</feature>
<dbReference type="RefSeq" id="WP_146602484.1">
    <property type="nucleotide sequence ID" value="NZ_SJPY01000010.1"/>
</dbReference>
<keyword evidence="20" id="KW-1185">Reference proteome</keyword>
<proteinExistence type="inferred from homology"/>
<dbReference type="PANTHER" id="PTHR39188:SF3">
    <property type="entry name" value="STAGE IV SPORULATION PROTEIN FB"/>
    <property type="match status" value="1"/>
</dbReference>